<dbReference type="EC" id="3.1.3.16" evidence="4"/>
<keyword evidence="5" id="KW-0479">Metal-binding</keyword>
<dbReference type="Proteomes" id="UP000636800">
    <property type="component" value="Chromosome 11"/>
</dbReference>
<keyword evidence="16" id="KW-1185">Reference proteome</keyword>
<evidence type="ECO:0000256" key="6">
    <source>
        <dbReference type="ARBA" id="ARBA00022801"/>
    </source>
</evidence>
<proteinExistence type="inferred from homology"/>
<dbReference type="EMBL" id="JADCNL010000011">
    <property type="protein sequence ID" value="KAG0460768.1"/>
    <property type="molecule type" value="Genomic_DNA"/>
</dbReference>
<dbReference type="AlphaFoldDB" id="A0A835UHS6"/>
<comment type="cofactor">
    <cofactor evidence="2">
        <name>Mg(2+)</name>
        <dbReference type="ChEBI" id="CHEBI:18420"/>
    </cofactor>
</comment>
<dbReference type="GO" id="GO:0046872">
    <property type="term" value="F:metal ion binding"/>
    <property type="evidence" value="ECO:0007669"/>
    <property type="project" value="UniProtKB-KW"/>
</dbReference>
<dbReference type="InterPro" id="IPR001932">
    <property type="entry name" value="PPM-type_phosphatase-like_dom"/>
</dbReference>
<dbReference type="FunFam" id="3.60.40.10:FF:000008">
    <property type="entry name" value="Phosphatase 2C family protein"/>
    <property type="match status" value="1"/>
</dbReference>
<evidence type="ECO:0000256" key="9">
    <source>
        <dbReference type="ARBA" id="ARBA00023211"/>
    </source>
</evidence>
<dbReference type="GO" id="GO:0016020">
    <property type="term" value="C:membrane"/>
    <property type="evidence" value="ECO:0007669"/>
    <property type="project" value="UniProtKB-ARBA"/>
</dbReference>
<dbReference type="PANTHER" id="PTHR47992">
    <property type="entry name" value="PROTEIN PHOSPHATASE"/>
    <property type="match status" value="1"/>
</dbReference>
<name>A0A835UHS6_VANPL</name>
<evidence type="ECO:0000256" key="2">
    <source>
        <dbReference type="ARBA" id="ARBA00001946"/>
    </source>
</evidence>
<evidence type="ECO:0000256" key="10">
    <source>
        <dbReference type="ARBA" id="ARBA00047761"/>
    </source>
</evidence>
<evidence type="ECO:0000259" key="13">
    <source>
        <dbReference type="PROSITE" id="PS51746"/>
    </source>
</evidence>
<comment type="caution">
    <text evidence="15">The sequence shown here is derived from an EMBL/GenBank/DDBJ whole genome shotgun (WGS) entry which is preliminary data.</text>
</comment>
<gene>
    <name evidence="15" type="ORF">HPP92_020633</name>
    <name evidence="14" type="ORF">HPP92_021065</name>
</gene>
<comment type="cofactor">
    <cofactor evidence="1">
        <name>Mn(2+)</name>
        <dbReference type="ChEBI" id="CHEBI:29035"/>
    </cofactor>
</comment>
<evidence type="ECO:0000256" key="8">
    <source>
        <dbReference type="ARBA" id="ARBA00022912"/>
    </source>
</evidence>
<dbReference type="Proteomes" id="UP000639772">
    <property type="component" value="Chromosome 11"/>
</dbReference>
<comment type="similarity">
    <text evidence="3 12">Belongs to the PP2C family.</text>
</comment>
<dbReference type="SMART" id="SM00332">
    <property type="entry name" value="PP2Cc"/>
    <property type="match status" value="1"/>
</dbReference>
<evidence type="ECO:0000256" key="3">
    <source>
        <dbReference type="ARBA" id="ARBA00006702"/>
    </source>
</evidence>
<dbReference type="CDD" id="cd00143">
    <property type="entry name" value="PP2Cc"/>
    <property type="match status" value="1"/>
</dbReference>
<dbReference type="PROSITE" id="PS01032">
    <property type="entry name" value="PPM_1"/>
    <property type="match status" value="1"/>
</dbReference>
<dbReference type="InterPro" id="IPR000222">
    <property type="entry name" value="PP2C_BS"/>
</dbReference>
<dbReference type="EMBL" id="JADCNM010000011">
    <property type="protein sequence ID" value="KAG0462157.1"/>
    <property type="molecule type" value="Genomic_DNA"/>
</dbReference>
<feature type="domain" description="PPM-type phosphatase" evidence="13">
    <location>
        <begin position="44"/>
        <end position="352"/>
    </location>
</feature>
<dbReference type="Gene3D" id="3.60.40.10">
    <property type="entry name" value="PPM-type phosphatase domain"/>
    <property type="match status" value="1"/>
</dbReference>
<dbReference type="GO" id="GO:0004722">
    <property type="term" value="F:protein serine/threonine phosphatase activity"/>
    <property type="evidence" value="ECO:0007669"/>
    <property type="project" value="UniProtKB-EC"/>
</dbReference>
<evidence type="ECO:0000256" key="11">
    <source>
        <dbReference type="ARBA" id="ARBA00048336"/>
    </source>
</evidence>
<dbReference type="SUPFAM" id="SSF81606">
    <property type="entry name" value="PP2C-like"/>
    <property type="match status" value="1"/>
</dbReference>
<keyword evidence="7" id="KW-0460">Magnesium</keyword>
<organism evidence="15 17">
    <name type="scientific">Vanilla planifolia</name>
    <name type="common">Vanilla</name>
    <dbReference type="NCBI Taxonomy" id="51239"/>
    <lineage>
        <taxon>Eukaryota</taxon>
        <taxon>Viridiplantae</taxon>
        <taxon>Streptophyta</taxon>
        <taxon>Embryophyta</taxon>
        <taxon>Tracheophyta</taxon>
        <taxon>Spermatophyta</taxon>
        <taxon>Magnoliopsida</taxon>
        <taxon>Liliopsida</taxon>
        <taxon>Asparagales</taxon>
        <taxon>Orchidaceae</taxon>
        <taxon>Vanilloideae</taxon>
        <taxon>Vanilleae</taxon>
        <taxon>Vanilla</taxon>
    </lineage>
</organism>
<comment type="catalytic activity">
    <reaction evidence="11">
        <text>O-phospho-L-threonyl-[protein] + H2O = L-threonyl-[protein] + phosphate</text>
        <dbReference type="Rhea" id="RHEA:47004"/>
        <dbReference type="Rhea" id="RHEA-COMP:11060"/>
        <dbReference type="Rhea" id="RHEA-COMP:11605"/>
        <dbReference type="ChEBI" id="CHEBI:15377"/>
        <dbReference type="ChEBI" id="CHEBI:30013"/>
        <dbReference type="ChEBI" id="CHEBI:43474"/>
        <dbReference type="ChEBI" id="CHEBI:61977"/>
        <dbReference type="EC" id="3.1.3.16"/>
    </reaction>
</comment>
<dbReference type="InterPro" id="IPR015655">
    <property type="entry name" value="PP2C"/>
</dbReference>
<evidence type="ECO:0000313" key="17">
    <source>
        <dbReference type="Proteomes" id="UP000639772"/>
    </source>
</evidence>
<accession>A0A835UHS6</accession>
<evidence type="ECO:0000313" key="16">
    <source>
        <dbReference type="Proteomes" id="UP000636800"/>
    </source>
</evidence>
<reference evidence="16 17" key="1">
    <citation type="journal article" date="2020" name="Nat. Food">
        <title>A phased Vanilla planifolia genome enables genetic improvement of flavour and production.</title>
        <authorList>
            <person name="Hasing T."/>
            <person name="Tang H."/>
            <person name="Brym M."/>
            <person name="Khazi F."/>
            <person name="Huang T."/>
            <person name="Chambers A.H."/>
        </authorList>
    </citation>
    <scope>NUCLEOTIDE SEQUENCE [LARGE SCALE GENOMIC DNA]</scope>
    <source>
        <tissue evidence="15">Leaf</tissue>
    </source>
</reference>
<protein>
    <recommendedName>
        <fullName evidence="4">protein-serine/threonine phosphatase</fullName>
        <ecNumber evidence="4">3.1.3.16</ecNumber>
    </recommendedName>
</protein>
<evidence type="ECO:0000256" key="12">
    <source>
        <dbReference type="RuleBase" id="RU003465"/>
    </source>
</evidence>
<dbReference type="PROSITE" id="PS51746">
    <property type="entry name" value="PPM_2"/>
    <property type="match status" value="1"/>
</dbReference>
<keyword evidence="6 12" id="KW-0378">Hydrolase</keyword>
<dbReference type="OrthoDB" id="420076at2759"/>
<keyword evidence="9" id="KW-0464">Manganese</keyword>
<evidence type="ECO:0000256" key="1">
    <source>
        <dbReference type="ARBA" id="ARBA00001936"/>
    </source>
</evidence>
<evidence type="ECO:0000313" key="14">
    <source>
        <dbReference type="EMBL" id="KAG0460768.1"/>
    </source>
</evidence>
<evidence type="ECO:0000256" key="5">
    <source>
        <dbReference type="ARBA" id="ARBA00022723"/>
    </source>
</evidence>
<comment type="catalytic activity">
    <reaction evidence="10">
        <text>O-phospho-L-seryl-[protein] + H2O = L-seryl-[protein] + phosphate</text>
        <dbReference type="Rhea" id="RHEA:20629"/>
        <dbReference type="Rhea" id="RHEA-COMP:9863"/>
        <dbReference type="Rhea" id="RHEA-COMP:11604"/>
        <dbReference type="ChEBI" id="CHEBI:15377"/>
        <dbReference type="ChEBI" id="CHEBI:29999"/>
        <dbReference type="ChEBI" id="CHEBI:43474"/>
        <dbReference type="ChEBI" id="CHEBI:83421"/>
        <dbReference type="EC" id="3.1.3.16"/>
    </reaction>
</comment>
<evidence type="ECO:0000313" key="15">
    <source>
        <dbReference type="EMBL" id="KAG0462157.1"/>
    </source>
</evidence>
<evidence type="ECO:0000256" key="4">
    <source>
        <dbReference type="ARBA" id="ARBA00013081"/>
    </source>
</evidence>
<dbReference type="Pfam" id="PF00481">
    <property type="entry name" value="PP2C"/>
    <property type="match status" value="1"/>
</dbReference>
<dbReference type="InterPro" id="IPR036457">
    <property type="entry name" value="PPM-type-like_dom_sf"/>
</dbReference>
<evidence type="ECO:0000256" key="7">
    <source>
        <dbReference type="ARBA" id="ARBA00022842"/>
    </source>
</evidence>
<keyword evidence="8 12" id="KW-0904">Protein phosphatase</keyword>
<sequence>MKKLFGSCCCLPSKQPSSSSNSDSFGRQDGLLWCKDFGLHVNGEFSMAVVQANSLLEDRCQIESGSLSLLDSGPVGTFVGVYDGHGGPQAAQYVNTHLFNHIKRFTTEKQSMCVDVIKKAIQATEDGFLCLVSEQWPSEPQLAAVGTCCLVGIVCGEKIYVSNLGDTRAVLGRLVKSTGEILAMQLSDEHNASITSIRHEMQLLHPHDSQIVMLRQNVWRIKGLIQVSRTIGDIYLKKPEFNREPLPAKFLLKETFKQPILRAEPSISVVTIHPDDQFIIFASDGLWEQLSNQDAVNMVQNGPRKGIACKLVKAALTKAAKQREMRYSDLMKIDKGVRRHFHDDITVIVLFLNHNLLNGAKLSKGSMVSLKGSITVPTSTLAPFPVAMELNGSS</sequence>